<protein>
    <recommendedName>
        <fullName evidence="2">SPW repeat-containing integral membrane domain-containing protein</fullName>
    </recommendedName>
</protein>
<feature type="transmembrane region" description="Helical" evidence="1">
    <location>
        <begin position="38"/>
        <end position="55"/>
    </location>
</feature>
<feature type="domain" description="SPW repeat-containing integral membrane" evidence="2">
    <location>
        <begin position="11"/>
        <end position="110"/>
    </location>
</feature>
<dbReference type="AlphaFoldDB" id="A0A2N5Y1U9"/>
<organism evidence="3 4">
    <name type="scientific">Kineobactrum sediminis</name>
    <dbReference type="NCBI Taxonomy" id="1905677"/>
    <lineage>
        <taxon>Bacteria</taxon>
        <taxon>Pseudomonadati</taxon>
        <taxon>Pseudomonadota</taxon>
        <taxon>Gammaproteobacteria</taxon>
        <taxon>Cellvibrionales</taxon>
        <taxon>Halieaceae</taxon>
        <taxon>Kineobactrum</taxon>
    </lineage>
</organism>
<feature type="transmembrane region" description="Helical" evidence="1">
    <location>
        <begin position="12"/>
        <end position="32"/>
    </location>
</feature>
<gene>
    <name evidence="3" type="ORF">CWI75_11330</name>
</gene>
<name>A0A2N5Y1U9_9GAMM</name>
<proteinExistence type="predicted"/>
<dbReference type="OrthoDB" id="9814124at2"/>
<keyword evidence="4" id="KW-1185">Reference proteome</keyword>
<dbReference type="RefSeq" id="WP_101521601.1">
    <property type="nucleotide sequence ID" value="NZ_PKLZ01000008.1"/>
</dbReference>
<keyword evidence="1" id="KW-0812">Transmembrane</keyword>
<feature type="transmembrane region" description="Helical" evidence="1">
    <location>
        <begin position="95"/>
        <end position="114"/>
    </location>
</feature>
<dbReference type="InterPro" id="IPR005530">
    <property type="entry name" value="SPW"/>
</dbReference>
<feature type="transmembrane region" description="Helical" evidence="1">
    <location>
        <begin position="67"/>
        <end position="89"/>
    </location>
</feature>
<dbReference type="EMBL" id="PKLZ01000008">
    <property type="protein sequence ID" value="PLW82349.1"/>
    <property type="molecule type" value="Genomic_DNA"/>
</dbReference>
<evidence type="ECO:0000313" key="3">
    <source>
        <dbReference type="EMBL" id="PLW82349.1"/>
    </source>
</evidence>
<comment type="caution">
    <text evidence="3">The sequence shown here is derived from an EMBL/GenBank/DDBJ whole genome shotgun (WGS) entry which is preliminary data.</text>
</comment>
<evidence type="ECO:0000259" key="2">
    <source>
        <dbReference type="Pfam" id="PF03779"/>
    </source>
</evidence>
<sequence length="120" mass="13160">MTDPNEETVHWTSGINVLAGLWLILAPFALGYSQFEPILWNDVIVGFAIAVFAMFRAARPYHFAPLSWINFVLGIWLVLAPFILSYTTLGGGRAIWNDVTLGVIILVLAAWSAATTKPVA</sequence>
<keyword evidence="1" id="KW-1133">Transmembrane helix</keyword>
<dbReference type="Proteomes" id="UP000234845">
    <property type="component" value="Unassembled WGS sequence"/>
</dbReference>
<evidence type="ECO:0000256" key="1">
    <source>
        <dbReference type="SAM" id="Phobius"/>
    </source>
</evidence>
<dbReference type="Pfam" id="PF03779">
    <property type="entry name" value="SPW"/>
    <property type="match status" value="1"/>
</dbReference>
<keyword evidence="1" id="KW-0472">Membrane</keyword>
<accession>A0A2N5Y1U9</accession>
<evidence type="ECO:0000313" key="4">
    <source>
        <dbReference type="Proteomes" id="UP000234845"/>
    </source>
</evidence>
<reference evidence="4" key="1">
    <citation type="submission" date="2017-11" db="EMBL/GenBank/DDBJ databases">
        <title>The draft genome sequence of Chromatocurvus sp. F02.</title>
        <authorList>
            <person name="Du Z.-J."/>
            <person name="Chang Y.-Q."/>
        </authorList>
    </citation>
    <scope>NUCLEOTIDE SEQUENCE [LARGE SCALE GENOMIC DNA]</scope>
    <source>
        <strain evidence="4">F02</strain>
    </source>
</reference>